<comment type="similarity">
    <text evidence="2">Belongs to the SUA5 family.</text>
</comment>
<evidence type="ECO:0000313" key="13">
    <source>
        <dbReference type="EMBL" id="AOZ72499.1"/>
    </source>
</evidence>
<evidence type="ECO:0000256" key="7">
    <source>
        <dbReference type="ARBA" id="ARBA00022695"/>
    </source>
</evidence>
<keyword evidence="14" id="KW-1185">Reference proteome</keyword>
<evidence type="ECO:0000256" key="11">
    <source>
        <dbReference type="ARBA" id="ARBA00048366"/>
    </source>
</evidence>
<keyword evidence="7" id="KW-0548">Nucleotidyltransferase</keyword>
<dbReference type="EMBL" id="CP017812">
    <property type="protein sequence ID" value="AOZ72499.1"/>
    <property type="molecule type" value="Genomic_DNA"/>
</dbReference>
<dbReference type="GO" id="GO:0000049">
    <property type="term" value="F:tRNA binding"/>
    <property type="evidence" value="ECO:0007669"/>
    <property type="project" value="TreeGrafter"/>
</dbReference>
<dbReference type="PROSITE" id="PS51163">
    <property type="entry name" value="YRDC"/>
    <property type="match status" value="1"/>
</dbReference>
<dbReference type="InterPro" id="IPR017945">
    <property type="entry name" value="DHBP_synth_RibB-like_a/b_dom"/>
</dbReference>
<dbReference type="RefSeq" id="WP_071163965.1">
    <property type="nucleotide sequence ID" value="NZ_CP017812.1"/>
</dbReference>
<evidence type="ECO:0000259" key="12">
    <source>
        <dbReference type="PROSITE" id="PS51163"/>
    </source>
</evidence>
<proteinExistence type="inferred from homology"/>
<accession>A0A1D9MJY7</accession>
<dbReference type="InterPro" id="IPR006070">
    <property type="entry name" value="Sua5-like_dom"/>
</dbReference>
<evidence type="ECO:0000256" key="4">
    <source>
        <dbReference type="ARBA" id="ARBA00022490"/>
    </source>
</evidence>
<gene>
    <name evidence="13" type="ORF">BK816_03640</name>
</gene>
<dbReference type="PANTHER" id="PTHR17490:SF16">
    <property type="entry name" value="THREONYLCARBAMOYL-AMP SYNTHASE"/>
    <property type="match status" value="1"/>
</dbReference>
<evidence type="ECO:0000256" key="2">
    <source>
        <dbReference type="ARBA" id="ARBA00007663"/>
    </source>
</evidence>
<dbReference type="GO" id="GO:0005737">
    <property type="term" value="C:cytoplasm"/>
    <property type="evidence" value="ECO:0007669"/>
    <property type="project" value="UniProtKB-SubCell"/>
</dbReference>
<dbReference type="GO" id="GO:0008033">
    <property type="term" value="P:tRNA processing"/>
    <property type="evidence" value="ECO:0007669"/>
    <property type="project" value="UniProtKB-KW"/>
</dbReference>
<dbReference type="STRING" id="1912795.BK816_03640"/>
<keyword evidence="4" id="KW-0963">Cytoplasm</keyword>
<organism evidence="13 14">
    <name type="scientific">Boudabousia tangfeifanii</name>
    <dbReference type="NCBI Taxonomy" id="1912795"/>
    <lineage>
        <taxon>Bacteria</taxon>
        <taxon>Bacillati</taxon>
        <taxon>Actinomycetota</taxon>
        <taxon>Actinomycetes</taxon>
        <taxon>Actinomycetales</taxon>
        <taxon>Actinomycetaceae</taxon>
        <taxon>Boudabousia</taxon>
    </lineage>
</organism>
<dbReference type="PANTHER" id="PTHR17490">
    <property type="entry name" value="SUA5"/>
    <property type="match status" value="1"/>
</dbReference>
<dbReference type="GO" id="GO:0003725">
    <property type="term" value="F:double-stranded RNA binding"/>
    <property type="evidence" value="ECO:0007669"/>
    <property type="project" value="InterPro"/>
</dbReference>
<dbReference type="KEGG" id="avu:BK816_03640"/>
<protein>
    <recommendedName>
        <fullName evidence="10">L-threonylcarbamoyladenylate synthase</fullName>
        <ecNumber evidence="3">2.7.7.87</ecNumber>
    </recommendedName>
    <alternativeName>
        <fullName evidence="10">L-threonylcarbamoyladenylate synthase</fullName>
    </alternativeName>
</protein>
<sequence>MNELLYLRTPLTDTQRERIAQIVKSGGLIVVPTDTIYGIGANALDPAAVDRLRAAKGRGRQMPPPVVVDSLESALPLVASSSPILEKLAKDFWPGALSIIVRDNPEAKLDLGDLKGTVALRVPQDDELLELLRITGPLALTSANTTASEPSISCFQAQKYFGSKVSAYVDGGLSPCGIASTMVDITDDHPRIVREGAIPVERVRKSLSEIGVALH</sequence>
<comment type="catalytic activity">
    <reaction evidence="11">
        <text>L-threonine + hydrogencarbonate + ATP = L-threonylcarbamoyladenylate + diphosphate + H2O</text>
        <dbReference type="Rhea" id="RHEA:36407"/>
        <dbReference type="ChEBI" id="CHEBI:15377"/>
        <dbReference type="ChEBI" id="CHEBI:17544"/>
        <dbReference type="ChEBI" id="CHEBI:30616"/>
        <dbReference type="ChEBI" id="CHEBI:33019"/>
        <dbReference type="ChEBI" id="CHEBI:57926"/>
        <dbReference type="ChEBI" id="CHEBI:73682"/>
        <dbReference type="EC" id="2.7.7.87"/>
    </reaction>
</comment>
<reference evidence="13 14" key="1">
    <citation type="submission" date="2016-10" db="EMBL/GenBank/DDBJ databases">
        <title>Actinomyces aegypiusis sp. nov., isolated from the Aegypius monachus in Qinghai Tibet Plateau China.</title>
        <authorList>
            <person name="Wang Y."/>
        </authorList>
    </citation>
    <scope>NUCLEOTIDE SEQUENCE [LARGE SCALE GENOMIC DNA]</scope>
    <source>
        <strain evidence="13 14">VUL4_3</strain>
    </source>
</reference>
<dbReference type="GO" id="GO:0061710">
    <property type="term" value="F:L-threonylcarbamoyladenylate synthase"/>
    <property type="evidence" value="ECO:0007669"/>
    <property type="project" value="UniProtKB-EC"/>
</dbReference>
<evidence type="ECO:0000256" key="6">
    <source>
        <dbReference type="ARBA" id="ARBA00022694"/>
    </source>
</evidence>
<dbReference type="NCBIfam" id="TIGR00057">
    <property type="entry name" value="L-threonylcarbamoyladenylate synthase"/>
    <property type="match status" value="1"/>
</dbReference>
<evidence type="ECO:0000256" key="10">
    <source>
        <dbReference type="ARBA" id="ARBA00029774"/>
    </source>
</evidence>
<comment type="subcellular location">
    <subcellularLocation>
        <location evidence="1">Cytoplasm</location>
    </subcellularLocation>
</comment>
<evidence type="ECO:0000256" key="5">
    <source>
        <dbReference type="ARBA" id="ARBA00022679"/>
    </source>
</evidence>
<keyword evidence="5" id="KW-0808">Transferase</keyword>
<dbReference type="InterPro" id="IPR050156">
    <property type="entry name" value="TC-AMP_synthase_SUA5"/>
</dbReference>
<dbReference type="Pfam" id="PF01300">
    <property type="entry name" value="Sua5_yciO_yrdC"/>
    <property type="match status" value="1"/>
</dbReference>
<feature type="domain" description="YrdC-like" evidence="12">
    <location>
        <begin position="13"/>
        <end position="198"/>
    </location>
</feature>
<dbReference type="EC" id="2.7.7.87" evidence="3"/>
<dbReference type="Gene3D" id="3.90.870.10">
    <property type="entry name" value="DHBP synthase"/>
    <property type="match status" value="1"/>
</dbReference>
<evidence type="ECO:0000256" key="8">
    <source>
        <dbReference type="ARBA" id="ARBA00022741"/>
    </source>
</evidence>
<dbReference type="GO" id="GO:0005524">
    <property type="term" value="F:ATP binding"/>
    <property type="evidence" value="ECO:0007669"/>
    <property type="project" value="UniProtKB-KW"/>
</dbReference>
<evidence type="ECO:0000256" key="3">
    <source>
        <dbReference type="ARBA" id="ARBA00012584"/>
    </source>
</evidence>
<keyword evidence="6" id="KW-0819">tRNA processing</keyword>
<dbReference type="SUPFAM" id="SSF55821">
    <property type="entry name" value="YrdC/RibB"/>
    <property type="match status" value="1"/>
</dbReference>
<keyword evidence="8" id="KW-0547">Nucleotide-binding</keyword>
<evidence type="ECO:0000256" key="1">
    <source>
        <dbReference type="ARBA" id="ARBA00004496"/>
    </source>
</evidence>
<evidence type="ECO:0000313" key="14">
    <source>
        <dbReference type="Proteomes" id="UP000176288"/>
    </source>
</evidence>
<dbReference type="Proteomes" id="UP000176288">
    <property type="component" value="Chromosome"/>
</dbReference>
<evidence type="ECO:0000256" key="9">
    <source>
        <dbReference type="ARBA" id="ARBA00022840"/>
    </source>
</evidence>
<keyword evidence="9" id="KW-0067">ATP-binding</keyword>
<dbReference type="GO" id="GO:0006450">
    <property type="term" value="P:regulation of translational fidelity"/>
    <property type="evidence" value="ECO:0007669"/>
    <property type="project" value="TreeGrafter"/>
</dbReference>
<dbReference type="AlphaFoldDB" id="A0A1D9MJY7"/>
<name>A0A1D9MJY7_9ACTO</name>